<gene>
    <name evidence="6" type="ORF">SAMN05421545_1846</name>
</gene>
<evidence type="ECO:0000256" key="3">
    <source>
        <dbReference type="ARBA" id="ARBA00022989"/>
    </source>
</evidence>
<evidence type="ECO:0000256" key="1">
    <source>
        <dbReference type="ARBA" id="ARBA00004127"/>
    </source>
</evidence>
<dbReference type="STRING" id="1077936.SAMN05421545_1846"/>
<proteinExistence type="predicted"/>
<dbReference type="RefSeq" id="WP_143731975.1">
    <property type="nucleotide sequence ID" value="NZ_FTNM01000002.1"/>
</dbReference>
<keyword evidence="3" id="KW-1133">Transmembrane helix</keyword>
<accession>A0A1N6WZV4</accession>
<reference evidence="7" key="1">
    <citation type="submission" date="2017-01" db="EMBL/GenBank/DDBJ databases">
        <authorList>
            <person name="Varghese N."/>
            <person name="Submissions S."/>
        </authorList>
    </citation>
    <scope>NUCLEOTIDE SEQUENCE [LARGE SCALE GENOMIC DNA]</scope>
    <source>
        <strain evidence="7">DM9</strain>
    </source>
</reference>
<keyword evidence="7" id="KW-1185">Reference proteome</keyword>
<dbReference type="OrthoDB" id="9800034at2"/>
<dbReference type="InterPro" id="IPR010652">
    <property type="entry name" value="DUF1232"/>
</dbReference>
<comment type="subcellular location">
    <subcellularLocation>
        <location evidence="1">Endomembrane system</location>
        <topology evidence="1">Multi-pass membrane protein</topology>
    </subcellularLocation>
</comment>
<evidence type="ECO:0000259" key="5">
    <source>
        <dbReference type="Pfam" id="PF06803"/>
    </source>
</evidence>
<dbReference type="EMBL" id="FTNM01000002">
    <property type="protein sequence ID" value="SIQ95566.1"/>
    <property type="molecule type" value="Genomic_DNA"/>
</dbReference>
<dbReference type="Pfam" id="PF06803">
    <property type="entry name" value="DUF1232"/>
    <property type="match status" value="1"/>
</dbReference>
<dbReference type="GO" id="GO:0012505">
    <property type="term" value="C:endomembrane system"/>
    <property type="evidence" value="ECO:0007669"/>
    <property type="project" value="UniProtKB-SubCell"/>
</dbReference>
<evidence type="ECO:0000256" key="4">
    <source>
        <dbReference type="ARBA" id="ARBA00023136"/>
    </source>
</evidence>
<dbReference type="Proteomes" id="UP000185924">
    <property type="component" value="Unassembled WGS sequence"/>
</dbReference>
<dbReference type="AlphaFoldDB" id="A0A1N6WZV4"/>
<organism evidence="6 7">
    <name type="scientific">Pontibacter lucknowensis</name>
    <dbReference type="NCBI Taxonomy" id="1077936"/>
    <lineage>
        <taxon>Bacteria</taxon>
        <taxon>Pseudomonadati</taxon>
        <taxon>Bacteroidota</taxon>
        <taxon>Cytophagia</taxon>
        <taxon>Cytophagales</taxon>
        <taxon>Hymenobacteraceae</taxon>
        <taxon>Pontibacter</taxon>
    </lineage>
</organism>
<feature type="domain" description="DUF1232" evidence="5">
    <location>
        <begin position="88"/>
        <end position="121"/>
    </location>
</feature>
<evidence type="ECO:0000313" key="6">
    <source>
        <dbReference type="EMBL" id="SIQ95566.1"/>
    </source>
</evidence>
<keyword evidence="2" id="KW-0812">Transmembrane</keyword>
<sequence length="149" mass="16619">MIQELINKGLKLSQHSIFKGLLGKAGALVSKPVKLGMLLTTAYGKLVDVESNKSGFDQVKEVMQTFIRLVKAYINGSYREVSNKSLLAGVAVLLYLVTPLDVIPDFIPVIGFLDDISLMAWFIDSFQKEITNFKTWESNRNFEPTMGTL</sequence>
<evidence type="ECO:0000256" key="2">
    <source>
        <dbReference type="ARBA" id="ARBA00022692"/>
    </source>
</evidence>
<evidence type="ECO:0000313" key="7">
    <source>
        <dbReference type="Proteomes" id="UP000185924"/>
    </source>
</evidence>
<name>A0A1N6WZV4_9BACT</name>
<protein>
    <submittedName>
        <fullName evidence="6">Uncharacterized membrane protein YkvA, DUF1232 family</fullName>
    </submittedName>
</protein>
<keyword evidence="4" id="KW-0472">Membrane</keyword>